<feature type="compositionally biased region" description="Polar residues" evidence="1">
    <location>
        <begin position="145"/>
        <end position="157"/>
    </location>
</feature>
<feature type="domain" description="DUF6590" evidence="2">
    <location>
        <begin position="264"/>
        <end position="410"/>
    </location>
</feature>
<evidence type="ECO:0000256" key="1">
    <source>
        <dbReference type="SAM" id="MobiDB-lite"/>
    </source>
</evidence>
<accession>A0A9N9LBU2</accession>
<proteinExistence type="predicted"/>
<dbReference type="Proteomes" id="UP000701801">
    <property type="component" value="Unassembled WGS sequence"/>
</dbReference>
<keyword evidence="4" id="KW-1185">Reference proteome</keyword>
<dbReference type="PANTHER" id="PTHR35391">
    <property type="entry name" value="C2H2-TYPE DOMAIN-CONTAINING PROTEIN-RELATED"/>
    <property type="match status" value="1"/>
</dbReference>
<dbReference type="PANTHER" id="PTHR35391:SF5">
    <property type="entry name" value="DUF6590 DOMAIN-CONTAINING PROTEIN"/>
    <property type="match status" value="1"/>
</dbReference>
<feature type="compositionally biased region" description="Low complexity" evidence="1">
    <location>
        <begin position="80"/>
        <end position="97"/>
    </location>
</feature>
<dbReference type="Pfam" id="PF20233">
    <property type="entry name" value="DUF6590"/>
    <property type="match status" value="1"/>
</dbReference>
<feature type="compositionally biased region" description="Basic residues" evidence="1">
    <location>
        <begin position="1"/>
        <end position="12"/>
    </location>
</feature>
<protein>
    <recommendedName>
        <fullName evidence="2">DUF6590 domain-containing protein</fullName>
    </recommendedName>
</protein>
<dbReference type="InterPro" id="IPR046497">
    <property type="entry name" value="DUF6590"/>
</dbReference>
<feature type="compositionally biased region" description="Low complexity" evidence="1">
    <location>
        <begin position="212"/>
        <end position="251"/>
    </location>
</feature>
<evidence type="ECO:0000313" key="3">
    <source>
        <dbReference type="EMBL" id="CAG8972380.1"/>
    </source>
</evidence>
<sequence length="425" mass="46413">MPKDHRSSRHGKSHEGGSSRNPGQGQTPTAWSAWILDPQGRGYYCWRTGSNGQIEYNYDTSENDPYPRSTTNIDEFSTTLSTTNISSNNDSQYSPSSTGEETYGLYGSNNSSSAYPLANSTSGTYPASSNSYASTNANYSVSSNPYTGGSNSTTIPNYDQGGRISYPSTLRSGAREYGYSQSSGSTPTANYQGPSSVTSYPGPSNYQQSTAYPSSYQPTSQQSFQQDYTSGQGSSNQGSGSRSSGKSKSGGKSMLAGFSVLHSKNFKPGQVFKVLWSEPMGSTASGQTEVTNFEEYDTRGQTVSTKIRRFIVIRSGRGHSQCVPILTYGFRGLTKPGVQVDEHAIIYTEYPESVDGESVIAKNAIRMVPKTPQDKLNYASRINYAKIYTIEHNIPVRFIGHIAEECQKQFSLDYEEQGNSMIRFE</sequence>
<evidence type="ECO:0000313" key="4">
    <source>
        <dbReference type="Proteomes" id="UP000701801"/>
    </source>
</evidence>
<dbReference type="AlphaFoldDB" id="A0A9N9LBU2"/>
<feature type="compositionally biased region" description="Polar residues" evidence="1">
    <location>
        <begin position="16"/>
        <end position="30"/>
    </location>
</feature>
<feature type="region of interest" description="Disordered" evidence="1">
    <location>
        <begin position="1"/>
        <end position="32"/>
    </location>
</feature>
<feature type="region of interest" description="Disordered" evidence="1">
    <location>
        <begin position="142"/>
        <end position="251"/>
    </location>
</feature>
<dbReference type="EMBL" id="CAJVRM010000044">
    <property type="protein sequence ID" value="CAG8972380.1"/>
    <property type="molecule type" value="Genomic_DNA"/>
</dbReference>
<gene>
    <name evidence="3" type="ORF">HYALB_00007133</name>
</gene>
<feature type="compositionally biased region" description="Polar residues" evidence="1">
    <location>
        <begin position="179"/>
        <end position="211"/>
    </location>
</feature>
<feature type="region of interest" description="Disordered" evidence="1">
    <location>
        <begin position="80"/>
        <end position="105"/>
    </location>
</feature>
<reference evidence="3" key="1">
    <citation type="submission" date="2021-07" db="EMBL/GenBank/DDBJ databases">
        <authorList>
            <person name="Durling M."/>
        </authorList>
    </citation>
    <scope>NUCLEOTIDE SEQUENCE</scope>
</reference>
<comment type="caution">
    <text evidence="3">The sequence shown here is derived from an EMBL/GenBank/DDBJ whole genome shotgun (WGS) entry which is preliminary data.</text>
</comment>
<organism evidence="3 4">
    <name type="scientific">Hymenoscyphus albidus</name>
    <dbReference type="NCBI Taxonomy" id="595503"/>
    <lineage>
        <taxon>Eukaryota</taxon>
        <taxon>Fungi</taxon>
        <taxon>Dikarya</taxon>
        <taxon>Ascomycota</taxon>
        <taxon>Pezizomycotina</taxon>
        <taxon>Leotiomycetes</taxon>
        <taxon>Helotiales</taxon>
        <taxon>Helotiaceae</taxon>
        <taxon>Hymenoscyphus</taxon>
    </lineage>
</organism>
<dbReference type="OrthoDB" id="3559580at2759"/>
<name>A0A9N9LBU2_9HELO</name>
<evidence type="ECO:0000259" key="2">
    <source>
        <dbReference type="Pfam" id="PF20233"/>
    </source>
</evidence>